<dbReference type="EC" id="3.5.1.11" evidence="4"/>
<protein>
    <submittedName>
        <fullName evidence="4">Penicillin acylase</fullName>
        <ecNumber evidence="4">3.5.1.11</ecNumber>
    </submittedName>
</protein>
<dbReference type="PANTHER" id="PTHR35527">
    <property type="entry name" value="CHOLOYLGLYCINE HYDROLASE"/>
    <property type="match status" value="1"/>
</dbReference>
<reference evidence="4" key="1">
    <citation type="submission" date="2019-11" db="EMBL/GenBank/DDBJ databases">
        <authorList>
            <person name="Feng L."/>
        </authorList>
    </citation>
    <scope>NUCLEOTIDE SEQUENCE</scope>
    <source>
        <strain evidence="4">CsymbiosumLFYP84</strain>
    </source>
</reference>
<gene>
    <name evidence="4" type="ORF">CSLFYP84_00542</name>
</gene>
<evidence type="ECO:0000256" key="2">
    <source>
        <dbReference type="ARBA" id="ARBA00022801"/>
    </source>
</evidence>
<evidence type="ECO:0000313" key="4">
    <source>
        <dbReference type="EMBL" id="VYT77316.1"/>
    </source>
</evidence>
<name>A0A6N2ZHG9_CLOSY</name>
<dbReference type="EMBL" id="CACRUA010000007">
    <property type="protein sequence ID" value="VYT77316.1"/>
    <property type="molecule type" value="Genomic_DNA"/>
</dbReference>
<sequence length="367" mass="40777">MLRSKRKKRLLRAVGCLAALALIIVTGGAVLFRNELKTLDSLKKIDDNVLYTMKYEGDYGFDDFLKVGASTDGELVKFVTERLLKGIPLEFSIPDLGCSTFSAQTEDGDQIFGRNFDLTYSPALFVETEPENGYRSLSTVNLAFLGFGEDKLPETFKEKIITLAAPYAPLDGINEKGLTVAVLRIGDEPTNQDTGKVDITTTTAIRLMLDKAADVEEALALLEQYDMHSSAGSCYHFQISDARGKSVVVEYVDNEYEVIPAKNNYQMVTNFLLSDKKYNFGSGQDRYEILKNTLDECKGVLKDEQAAMDLLKAASSDWHVSETTGRLNATQWSIIYNNTDLTASVITGRQYAKPAHEFSLVGEIREE</sequence>
<proteinExistence type="inferred from homology"/>
<dbReference type="RefSeq" id="WP_009297367.1">
    <property type="nucleotide sequence ID" value="NZ_CACRUA010000007.1"/>
</dbReference>
<evidence type="ECO:0000259" key="3">
    <source>
        <dbReference type="Pfam" id="PF02275"/>
    </source>
</evidence>
<keyword evidence="2 4" id="KW-0378">Hydrolase</keyword>
<accession>A0A6N2ZHG9</accession>
<dbReference type="GO" id="GO:0008953">
    <property type="term" value="F:penicillin amidase activity"/>
    <property type="evidence" value="ECO:0007669"/>
    <property type="project" value="UniProtKB-EC"/>
</dbReference>
<dbReference type="InterPro" id="IPR052193">
    <property type="entry name" value="Peptidase_C59"/>
</dbReference>
<dbReference type="InterPro" id="IPR029055">
    <property type="entry name" value="Ntn_hydrolases_N"/>
</dbReference>
<dbReference type="Gene3D" id="3.60.60.10">
    <property type="entry name" value="Penicillin V Acylase, Chain A"/>
    <property type="match status" value="1"/>
</dbReference>
<dbReference type="InterPro" id="IPR029132">
    <property type="entry name" value="CBAH/NAAA_C"/>
</dbReference>
<dbReference type="SUPFAM" id="SSF56235">
    <property type="entry name" value="N-terminal nucleophile aminohydrolases (Ntn hydrolases)"/>
    <property type="match status" value="1"/>
</dbReference>
<dbReference type="AlphaFoldDB" id="A0A6N2ZHG9"/>
<organism evidence="4">
    <name type="scientific">Clostridium symbiosum</name>
    <name type="common">Bacteroides symbiosus</name>
    <dbReference type="NCBI Taxonomy" id="1512"/>
    <lineage>
        <taxon>Bacteria</taxon>
        <taxon>Bacillati</taxon>
        <taxon>Bacillota</taxon>
        <taxon>Clostridia</taxon>
        <taxon>Lachnospirales</taxon>
        <taxon>Lachnospiraceae</taxon>
        <taxon>Otoolea</taxon>
    </lineage>
</organism>
<dbReference type="Pfam" id="PF02275">
    <property type="entry name" value="CBAH"/>
    <property type="match status" value="1"/>
</dbReference>
<feature type="domain" description="Choloylglycine hydrolase/NAAA C-terminal" evidence="3">
    <location>
        <begin position="98"/>
        <end position="259"/>
    </location>
</feature>
<dbReference type="PANTHER" id="PTHR35527:SF2">
    <property type="entry name" value="HYDROLASE"/>
    <property type="match status" value="1"/>
</dbReference>
<comment type="similarity">
    <text evidence="1">Belongs to the peptidase C59 family.</text>
</comment>
<evidence type="ECO:0000256" key="1">
    <source>
        <dbReference type="ARBA" id="ARBA00006625"/>
    </source>
</evidence>